<evidence type="ECO:0000259" key="2">
    <source>
        <dbReference type="Pfam" id="PF26366"/>
    </source>
</evidence>
<feature type="chain" id="PRO_5012040061" description="DUF8094 domain-containing protein" evidence="1">
    <location>
        <begin position="26"/>
        <end position="335"/>
    </location>
</feature>
<gene>
    <name evidence="3" type="ORF">BEUL_1888</name>
</gene>
<dbReference type="PROSITE" id="PS51257">
    <property type="entry name" value="PROKAR_LIPOPROTEIN"/>
    <property type="match status" value="1"/>
</dbReference>
<feature type="signal peptide" evidence="1">
    <location>
        <begin position="1"/>
        <end position="25"/>
    </location>
</feature>
<reference evidence="3 4" key="1">
    <citation type="journal article" date="2017" name="BMC Genomics">
        <title>Comparative genomic and phylogenomic analyses of the Bifidobacteriaceae family.</title>
        <authorList>
            <person name="Lugli G.A."/>
            <person name="Milani C."/>
            <person name="Turroni F."/>
            <person name="Duranti S."/>
            <person name="Mancabelli L."/>
            <person name="Mangifesta M."/>
            <person name="Ferrario C."/>
            <person name="Modesto M."/>
            <person name="Mattarelli P."/>
            <person name="Jiri K."/>
            <person name="van Sinderen D."/>
            <person name="Ventura M."/>
        </authorList>
    </citation>
    <scope>NUCLEOTIDE SEQUENCE [LARGE SCALE GENOMIC DNA]</scope>
    <source>
        <strain evidence="3 4">DSM 100216</strain>
    </source>
</reference>
<proteinExistence type="predicted"/>
<dbReference type="InterPro" id="IPR058407">
    <property type="entry name" value="DUF8094"/>
</dbReference>
<name>A0A261G3J4_9BIFI</name>
<dbReference type="Pfam" id="PF26366">
    <property type="entry name" value="DUF8094"/>
    <property type="match status" value="1"/>
</dbReference>
<dbReference type="AlphaFoldDB" id="A0A261G3J4"/>
<sequence length="335" mass="36197">MNATRLSKVCAAAAIVVAMTASLCACEGRVPTVSAPSSDSVSPDLTESQEQEIRTRILETLDAANEARSTDGLDQILSGPELQIRTSEILVAQTTGSLRDEATIPTDISQTVIPTNDGWPRSVFTITTTTEDQQSMRLLVLTQNSARENYKLTAVARLFSGAQLPKFAIAEIGSQMGDPEDENLVATPTEAVERYADVLQNGSSSEYASEFADDYFREQLAQLTTTVQEGMERNNGTQTQTFTADPQQMWIMRSTEGGDLVVATIASEWTRQAGEGRESQPASDEERALFGDGTATSTMKVTYVNVVALYVPSEDSGQQITAVGAERYPVKVEAL</sequence>
<evidence type="ECO:0000313" key="4">
    <source>
        <dbReference type="Proteomes" id="UP000216057"/>
    </source>
</evidence>
<comment type="caution">
    <text evidence="3">The sequence shown here is derived from an EMBL/GenBank/DDBJ whole genome shotgun (WGS) entry which is preliminary data.</text>
</comment>
<organism evidence="3 4">
    <name type="scientific">Bifidobacterium eulemuris</name>
    <dbReference type="NCBI Taxonomy" id="1765219"/>
    <lineage>
        <taxon>Bacteria</taxon>
        <taxon>Bacillati</taxon>
        <taxon>Actinomycetota</taxon>
        <taxon>Actinomycetes</taxon>
        <taxon>Bifidobacteriales</taxon>
        <taxon>Bifidobacteriaceae</taxon>
        <taxon>Bifidobacterium</taxon>
    </lineage>
</organism>
<protein>
    <recommendedName>
        <fullName evidence="2">DUF8094 domain-containing protein</fullName>
    </recommendedName>
</protein>
<feature type="domain" description="DUF8094" evidence="2">
    <location>
        <begin position="43"/>
        <end position="323"/>
    </location>
</feature>
<dbReference type="Proteomes" id="UP000216057">
    <property type="component" value="Unassembled WGS sequence"/>
</dbReference>
<evidence type="ECO:0000256" key="1">
    <source>
        <dbReference type="SAM" id="SignalP"/>
    </source>
</evidence>
<evidence type="ECO:0000313" key="3">
    <source>
        <dbReference type="EMBL" id="OZG65990.1"/>
    </source>
</evidence>
<dbReference type="EMBL" id="MWWZ01000010">
    <property type="protein sequence ID" value="OZG65990.1"/>
    <property type="molecule type" value="Genomic_DNA"/>
</dbReference>
<accession>A0A261G3J4</accession>
<keyword evidence="1" id="KW-0732">Signal</keyword>